<evidence type="ECO:0000256" key="7">
    <source>
        <dbReference type="ARBA" id="ARBA00023277"/>
    </source>
</evidence>
<evidence type="ECO:0000313" key="12">
    <source>
        <dbReference type="EMBL" id="RRS00844.1"/>
    </source>
</evidence>
<dbReference type="InterPro" id="IPR008965">
    <property type="entry name" value="CBM2/CBM3_carb-bd_dom_sf"/>
</dbReference>
<dbReference type="GO" id="GO:0005576">
    <property type="term" value="C:extracellular region"/>
    <property type="evidence" value="ECO:0007669"/>
    <property type="project" value="TreeGrafter"/>
</dbReference>
<keyword evidence="4 10" id="KW-0732">Signal</keyword>
<dbReference type="Gene3D" id="2.60.40.10">
    <property type="entry name" value="Immunoglobulins"/>
    <property type="match status" value="1"/>
</dbReference>
<comment type="caution">
    <text evidence="12">The sequence shown here is derived from an EMBL/GenBank/DDBJ whole genome shotgun (WGS) entry which is preliminary data.</text>
</comment>
<gene>
    <name evidence="12" type="ORF">EIW28_09935</name>
</gene>
<dbReference type="EC" id="3.2.1.4" evidence="3"/>
<dbReference type="InterPro" id="IPR012291">
    <property type="entry name" value="CBM2_carb-bd_dom_sf"/>
</dbReference>
<dbReference type="SUPFAM" id="SSF81296">
    <property type="entry name" value="E set domains"/>
    <property type="match status" value="1"/>
</dbReference>
<sequence length="679" mass="74947">MTLTRQGRFRLRVAAVCATLLALVAAGAAGIVGANAASGPGCRVDYTVKSEWTGGFIGDVVVTNLGEPVKGWKLKWSFPSGQGVTNDWAANVKTKGADVTAKNLSYNKKIGTGESVSFGFAGSWTESNEAPTSFKLNGTTCEFTVSGPSELTAIETVAAMEPGWNVGNTLDAIPEETSWGNPLITEELLDTVKAAGYKSIRLPVTWTDYIGEAPYYTIDSARLDRVTQVVDWAIERDLYVLLNLHHDSWMWIDDMPTDHDGVVAKFDAVWTQLAEHFKDYPELLVLESNNEPQFAGTTHEEGDAYNDELNRLFHEIVRSSGGENEDRLLVLPSLHTNGDQARIDVLKTTIDELDDDMLAATIHFYGFWPFSVNVAGYTKYNEDVEADIVGTFTRAHDTFVANDIPVIIGEWGVLNYDHTRPGVHQHGELLKYYEEVEFQARDKGITMQIWDAGQFLNRNTLEWRDQHIFDYFESGWTTRSGTASFDSIYLEKDAVIEAESLTLDRNGLEFEGLWHGDSPLAEGDDYTVSGDTLTLTPAALTRLAGDRTYGVNSTIEARFSDGMPWQIHVITYDKPVLADATGTTESFVIPAEFTGDQLSTMESVYADGTPTEPGGWNSFKEYWTTFNPDYAAGTIILKPELLNALNDGQTVTLTFHFWGAGEIDYEITKNGTSVTGSAL</sequence>
<protein>
    <recommendedName>
        <fullName evidence="3">cellulase</fullName>
        <ecNumber evidence="3">3.2.1.4</ecNumber>
    </recommendedName>
</protein>
<dbReference type="SUPFAM" id="SSF49384">
    <property type="entry name" value="Carbohydrate-binding domain"/>
    <property type="match status" value="1"/>
</dbReference>
<evidence type="ECO:0000256" key="8">
    <source>
        <dbReference type="ARBA" id="ARBA00023295"/>
    </source>
</evidence>
<accession>A0A426V1U1</accession>
<dbReference type="Pfam" id="PF00553">
    <property type="entry name" value="CBM_2"/>
    <property type="match status" value="1"/>
</dbReference>
<evidence type="ECO:0000256" key="3">
    <source>
        <dbReference type="ARBA" id="ARBA00012601"/>
    </source>
</evidence>
<organism evidence="12 13">
    <name type="scientific">Glycomyces terrestris</name>
    <dbReference type="NCBI Taxonomy" id="2493553"/>
    <lineage>
        <taxon>Bacteria</taxon>
        <taxon>Bacillati</taxon>
        <taxon>Actinomycetota</taxon>
        <taxon>Actinomycetes</taxon>
        <taxon>Glycomycetales</taxon>
        <taxon>Glycomycetaceae</taxon>
        <taxon>Glycomyces</taxon>
    </lineage>
</organism>
<dbReference type="Pfam" id="PF18448">
    <property type="entry name" value="CBM46"/>
    <property type="match status" value="1"/>
</dbReference>
<dbReference type="Gene3D" id="3.20.20.80">
    <property type="entry name" value="Glycosidases"/>
    <property type="match status" value="1"/>
</dbReference>
<keyword evidence="6" id="KW-0136">Cellulose degradation</keyword>
<dbReference type="PANTHER" id="PTHR31297">
    <property type="entry name" value="GLUCAN ENDO-1,6-BETA-GLUCOSIDASE B"/>
    <property type="match status" value="1"/>
</dbReference>
<dbReference type="Proteomes" id="UP000277256">
    <property type="component" value="Unassembled WGS sequence"/>
</dbReference>
<proteinExistence type="inferred from homology"/>
<evidence type="ECO:0000259" key="11">
    <source>
        <dbReference type="PROSITE" id="PS51173"/>
    </source>
</evidence>
<feature type="signal peptide" evidence="10">
    <location>
        <begin position="1"/>
        <end position="36"/>
    </location>
</feature>
<keyword evidence="7" id="KW-0119">Carbohydrate metabolism</keyword>
<dbReference type="InterPro" id="IPR001547">
    <property type="entry name" value="Glyco_hydro_5"/>
</dbReference>
<reference evidence="12 13" key="1">
    <citation type="submission" date="2018-12" db="EMBL/GenBank/DDBJ databases">
        <title>Glycomyces sp. YIM 121974 draft genome.</title>
        <authorList>
            <person name="Li Q."/>
        </authorList>
    </citation>
    <scope>NUCLEOTIDE SEQUENCE [LARGE SCALE GENOMIC DNA]</scope>
    <source>
        <strain evidence="12 13">YIM 121974</strain>
    </source>
</reference>
<dbReference type="InterPro" id="IPR014756">
    <property type="entry name" value="Ig_E-set"/>
</dbReference>
<evidence type="ECO:0000256" key="2">
    <source>
        <dbReference type="ARBA" id="ARBA00005641"/>
    </source>
</evidence>
<dbReference type="RefSeq" id="WP_125247518.1">
    <property type="nucleotide sequence ID" value="NZ_RSEB01000002.1"/>
</dbReference>
<keyword evidence="13" id="KW-1185">Reference proteome</keyword>
<dbReference type="InterPro" id="IPR001919">
    <property type="entry name" value="CBD2"/>
</dbReference>
<comment type="catalytic activity">
    <reaction evidence="1">
        <text>Endohydrolysis of (1-&gt;4)-beta-D-glucosidic linkages in cellulose, lichenin and cereal beta-D-glucans.</text>
        <dbReference type="EC" id="3.2.1.4"/>
    </reaction>
</comment>
<keyword evidence="8" id="KW-0326">Glycosidase</keyword>
<dbReference type="Pfam" id="PF03442">
    <property type="entry name" value="CBM_X2"/>
    <property type="match status" value="1"/>
</dbReference>
<evidence type="ECO:0000313" key="13">
    <source>
        <dbReference type="Proteomes" id="UP000277256"/>
    </source>
</evidence>
<dbReference type="GO" id="GO:0008810">
    <property type="term" value="F:cellulase activity"/>
    <property type="evidence" value="ECO:0007669"/>
    <property type="project" value="UniProtKB-EC"/>
</dbReference>
<evidence type="ECO:0000256" key="1">
    <source>
        <dbReference type="ARBA" id="ARBA00000966"/>
    </source>
</evidence>
<evidence type="ECO:0000256" key="6">
    <source>
        <dbReference type="ARBA" id="ARBA00023001"/>
    </source>
</evidence>
<dbReference type="GO" id="GO:0009986">
    <property type="term" value="C:cell surface"/>
    <property type="evidence" value="ECO:0007669"/>
    <property type="project" value="TreeGrafter"/>
</dbReference>
<dbReference type="PROSITE" id="PS51173">
    <property type="entry name" value="CBM2"/>
    <property type="match status" value="1"/>
</dbReference>
<dbReference type="AlphaFoldDB" id="A0A426V1U1"/>
<dbReference type="GO" id="GO:0030245">
    <property type="term" value="P:cellulose catabolic process"/>
    <property type="evidence" value="ECO:0007669"/>
    <property type="project" value="UniProtKB-KW"/>
</dbReference>
<keyword evidence="9" id="KW-0624">Polysaccharide degradation</keyword>
<dbReference type="InterPro" id="IPR050386">
    <property type="entry name" value="Glycosyl_hydrolase_5"/>
</dbReference>
<evidence type="ECO:0000256" key="10">
    <source>
        <dbReference type="SAM" id="SignalP"/>
    </source>
</evidence>
<dbReference type="SUPFAM" id="SSF51445">
    <property type="entry name" value="(Trans)glycosidases"/>
    <property type="match status" value="1"/>
</dbReference>
<dbReference type="GO" id="GO:0030247">
    <property type="term" value="F:polysaccharide binding"/>
    <property type="evidence" value="ECO:0007669"/>
    <property type="project" value="UniProtKB-UniRule"/>
</dbReference>
<dbReference type="SMART" id="SM00637">
    <property type="entry name" value="CBD_II"/>
    <property type="match status" value="1"/>
</dbReference>
<evidence type="ECO:0000256" key="5">
    <source>
        <dbReference type="ARBA" id="ARBA00022801"/>
    </source>
</evidence>
<dbReference type="InterPro" id="IPR017853">
    <property type="entry name" value="GH"/>
</dbReference>
<dbReference type="EMBL" id="RSEB01000002">
    <property type="protein sequence ID" value="RRS00844.1"/>
    <property type="molecule type" value="Genomic_DNA"/>
</dbReference>
<name>A0A426V1U1_9ACTN</name>
<dbReference type="GO" id="GO:0008422">
    <property type="term" value="F:beta-glucosidase activity"/>
    <property type="evidence" value="ECO:0007669"/>
    <property type="project" value="TreeGrafter"/>
</dbReference>
<dbReference type="OrthoDB" id="4771662at2"/>
<dbReference type="PANTHER" id="PTHR31297:SF41">
    <property type="entry name" value="ENDOGLUCANASE, PUTATIVE (AFU_ORTHOLOGUE AFUA_5G01830)-RELATED"/>
    <property type="match status" value="1"/>
</dbReference>
<keyword evidence="5" id="KW-0378">Hydrolase</keyword>
<dbReference type="Gene3D" id="2.60.40.290">
    <property type="match status" value="1"/>
</dbReference>
<comment type="similarity">
    <text evidence="2">Belongs to the glycosyl hydrolase 5 (cellulase A) family.</text>
</comment>
<evidence type="ECO:0000256" key="4">
    <source>
        <dbReference type="ARBA" id="ARBA00022729"/>
    </source>
</evidence>
<dbReference type="Pfam" id="PF00150">
    <property type="entry name" value="Cellulase"/>
    <property type="match status" value="1"/>
</dbReference>
<dbReference type="InterPro" id="IPR040946">
    <property type="entry name" value="CBM46"/>
</dbReference>
<dbReference type="InterPro" id="IPR005102">
    <property type="entry name" value="Carbo-bd_X2"/>
</dbReference>
<feature type="chain" id="PRO_5018991151" description="cellulase" evidence="10">
    <location>
        <begin position="37"/>
        <end position="679"/>
    </location>
</feature>
<evidence type="ECO:0000256" key="9">
    <source>
        <dbReference type="ARBA" id="ARBA00023326"/>
    </source>
</evidence>
<feature type="domain" description="CBM2" evidence="11">
    <location>
        <begin position="35"/>
        <end position="144"/>
    </location>
</feature>
<dbReference type="InterPro" id="IPR013783">
    <property type="entry name" value="Ig-like_fold"/>
</dbReference>